<keyword evidence="2" id="KW-1185">Reference proteome</keyword>
<dbReference type="AlphaFoldDB" id="E0UUE5"/>
<proteinExistence type="predicted"/>
<dbReference type="InterPro" id="IPR045584">
    <property type="entry name" value="Pilin-like"/>
</dbReference>
<dbReference type="EMBL" id="CP002205">
    <property type="protein sequence ID" value="ADN08381.1"/>
    <property type="molecule type" value="Genomic_DNA"/>
</dbReference>
<dbReference type="SUPFAM" id="SSF54523">
    <property type="entry name" value="Pili subunits"/>
    <property type="match status" value="1"/>
</dbReference>
<evidence type="ECO:0000313" key="2">
    <source>
        <dbReference type="Proteomes" id="UP000007803"/>
    </source>
</evidence>
<dbReference type="OrthoDB" id="5334987at2"/>
<organism evidence="1 2">
    <name type="scientific">Sulfurimonas autotrophica (strain ATCC BAA-671 / DSM 16294 / JCM 11897 / OK10)</name>
    <dbReference type="NCBI Taxonomy" id="563040"/>
    <lineage>
        <taxon>Bacteria</taxon>
        <taxon>Pseudomonadati</taxon>
        <taxon>Campylobacterota</taxon>
        <taxon>Epsilonproteobacteria</taxon>
        <taxon>Campylobacterales</taxon>
        <taxon>Sulfurimonadaceae</taxon>
        <taxon>Sulfurimonas</taxon>
    </lineage>
</organism>
<dbReference type="Gene3D" id="3.30.700.10">
    <property type="entry name" value="Glycoprotein, Type 4 Pilin"/>
    <property type="match status" value="1"/>
</dbReference>
<accession>E0UUE5</accession>
<name>E0UUE5_SULAO</name>
<sequence length="126" mass="12727">MKRAGFTMIELIFVIVILGILAAVAIPKLAATRDDAKVSSELTNLSTCIGDAGSAFTATGTEDNTSAACGALKCFTITLGTTTDGNVTIASGGTDNGTAYCTDAQNKATAKGLIAVHQFGGAKVTY</sequence>
<dbReference type="KEGG" id="sua:Saut_0332"/>
<dbReference type="NCBIfam" id="TIGR02532">
    <property type="entry name" value="IV_pilin_GFxxxE"/>
    <property type="match status" value="1"/>
</dbReference>
<dbReference type="STRING" id="563040.Saut_0332"/>
<gene>
    <name evidence="1" type="ordered locus">Saut_0332</name>
</gene>
<dbReference type="InterPro" id="IPR012902">
    <property type="entry name" value="N_methyl_site"/>
</dbReference>
<dbReference type="RefSeq" id="WP_013326137.1">
    <property type="nucleotide sequence ID" value="NC_014506.1"/>
</dbReference>
<dbReference type="Pfam" id="PF07963">
    <property type="entry name" value="N_methyl"/>
    <property type="match status" value="1"/>
</dbReference>
<dbReference type="HOGENOM" id="CLU_153951_0_0_7"/>
<evidence type="ECO:0008006" key="3">
    <source>
        <dbReference type="Google" id="ProtNLM"/>
    </source>
</evidence>
<dbReference type="eggNOG" id="COG2165">
    <property type="taxonomic scope" value="Bacteria"/>
</dbReference>
<reference evidence="2" key="1">
    <citation type="journal article" date="2010" name="Stand. Genomic Sci.">
        <title>Complete genome sequence of Sulfurimonas autotrophica type strain (OK10).</title>
        <authorList>
            <person name="Sikorski J."/>
            <person name="Munk C."/>
            <person name="Lapidus A."/>
            <person name="Djao O."/>
            <person name="Lucas S."/>
            <person name="Glavina Del Rio T."/>
            <person name="Nolan M."/>
            <person name="Tice H."/>
            <person name="Han C."/>
            <person name="Cheng J."/>
            <person name="Tapia R."/>
            <person name="Goodwin L."/>
            <person name="Pitluck S."/>
            <person name="Liolios K."/>
            <person name="Ivanova N."/>
            <person name="Mavromatis K."/>
            <person name="Mikhailova N."/>
            <person name="Pati A."/>
            <person name="Sims D."/>
            <person name="Meincke L."/>
            <person name="Brettin T."/>
            <person name="Detter J."/>
            <person name="Chen A."/>
            <person name="Palaniappan K."/>
            <person name="Land M."/>
            <person name="Hauser L."/>
            <person name="Chang Y."/>
            <person name="Jeffries C."/>
            <person name="Rohde M."/>
            <person name="Lang E."/>
            <person name="Spring S."/>
            <person name="Goker M."/>
            <person name="Woyke T."/>
            <person name="Bristow J."/>
            <person name="Eisen J."/>
            <person name="Markowitz V."/>
            <person name="Hugenholtz P."/>
            <person name="Kyrpides N."/>
            <person name="Klenk H."/>
        </authorList>
    </citation>
    <scope>NUCLEOTIDE SEQUENCE [LARGE SCALE GENOMIC DNA]</scope>
    <source>
        <strain evidence="2">ATCC BAA-671 / DSM 16294 / JCM 11897 / OK10</strain>
    </source>
</reference>
<protein>
    <recommendedName>
        <fullName evidence="3">Prepilin-type N-terminal cleavage/methylation domain-containing protein</fullName>
    </recommendedName>
</protein>
<dbReference type="Proteomes" id="UP000007803">
    <property type="component" value="Chromosome"/>
</dbReference>
<evidence type="ECO:0000313" key="1">
    <source>
        <dbReference type="EMBL" id="ADN08381.1"/>
    </source>
</evidence>